<feature type="domain" description="GGDEF" evidence="3">
    <location>
        <begin position="341"/>
        <end position="473"/>
    </location>
</feature>
<dbReference type="PANTHER" id="PTHR33121">
    <property type="entry name" value="CYCLIC DI-GMP PHOSPHODIESTERASE PDEF"/>
    <property type="match status" value="1"/>
</dbReference>
<evidence type="ECO:0000313" key="5">
    <source>
        <dbReference type="Proteomes" id="UP000293764"/>
    </source>
</evidence>
<evidence type="ECO:0000313" key="4">
    <source>
        <dbReference type="EMBL" id="RYV49812.1"/>
    </source>
</evidence>
<keyword evidence="1" id="KW-0472">Membrane</keyword>
<dbReference type="InterPro" id="IPR035919">
    <property type="entry name" value="EAL_sf"/>
</dbReference>
<sequence>MTGIWWKYLLVGALAVAVDLSLPAGLPRDVLYCAVAASAAVAMEVGVYRYRPALPVAWHLIAAGILSWVVGGGYYAWQGHQVAVVPFPSIADAFYLTTYPLVAAGLLTFAHSRGPERRPIALLDSAILTVGVGLLSWVFLIEPSWVASQDPVFGKLVNAANPLGNVLLFGALVRLTKAPGPGRRASRVFAGLVGAMLAVMSVLQATAAGAVIDVHPSALDPRWLWGYVLAGAAVLRPQMRVFTAPAPSRTESLRVVHLIGLPAALLAGPAILGLQLVAGAPLQVGPVVVASAVLVLLVEIRIVRLVRHVQGQATTDDLTGLPNRRALHSQAELRLADPNGRRQALLMLDLDGFKEVNDALGHHVGDQLLIQVGARLGAQLQPGDLLVRLGGDEFAILLAHADGNAAALVARALREALAEPFIVGGRAVRSAASIGIALFPDNGSEVSTLLRKADIAMYKAKASGEFHLYSRDDDGTSQRLLVEELRTALTDQQLVVHYQPKIDLGTGEVSGVEALVRWNHPRHGLLYPDRFLDLVEEAGLMAALTRVVLGSALDQAAAWRDAGRPITVAVNLSASSLVDVELPDEVAGMLAARDLPPSALQLEITEEFLMADRERARTILTRLRTNGIEIAVDDFGTGYSSLAYLRDLPIDELKLDRSFILQMADDARATALVASIIALAHSLDLRIVAEGVETETVLAELTVLGCDEAQGYHLSRPLPAAALDDWLDGQVACGPRPMLERARSAPR</sequence>
<dbReference type="Proteomes" id="UP000293764">
    <property type="component" value="Unassembled WGS sequence"/>
</dbReference>
<feature type="transmembrane region" description="Helical" evidence="1">
    <location>
        <begin position="255"/>
        <end position="278"/>
    </location>
</feature>
<dbReference type="Pfam" id="PF00563">
    <property type="entry name" value="EAL"/>
    <property type="match status" value="1"/>
</dbReference>
<dbReference type="RefSeq" id="WP_130103843.1">
    <property type="nucleotide sequence ID" value="NZ_SDWW01000051.1"/>
</dbReference>
<organism evidence="4 5">
    <name type="scientific">Pengzhenrongella frigida</name>
    <dbReference type="NCBI Taxonomy" id="1259133"/>
    <lineage>
        <taxon>Bacteria</taxon>
        <taxon>Bacillati</taxon>
        <taxon>Actinomycetota</taxon>
        <taxon>Actinomycetes</taxon>
        <taxon>Micrococcales</taxon>
        <taxon>Pengzhenrongella</taxon>
    </lineage>
</organism>
<dbReference type="InterPro" id="IPR050706">
    <property type="entry name" value="Cyclic-di-GMP_PDE-like"/>
</dbReference>
<dbReference type="InterPro" id="IPR043128">
    <property type="entry name" value="Rev_trsase/Diguanyl_cyclase"/>
</dbReference>
<dbReference type="InterPro" id="IPR000160">
    <property type="entry name" value="GGDEF_dom"/>
</dbReference>
<keyword evidence="5" id="KW-1185">Reference proteome</keyword>
<dbReference type="PROSITE" id="PS50887">
    <property type="entry name" value="GGDEF"/>
    <property type="match status" value="1"/>
</dbReference>
<dbReference type="OrthoDB" id="23692at2"/>
<gene>
    <name evidence="4" type="ORF">EUA98_16760</name>
</gene>
<dbReference type="CDD" id="cd01949">
    <property type="entry name" value="GGDEF"/>
    <property type="match status" value="1"/>
</dbReference>
<dbReference type="InterPro" id="IPR029787">
    <property type="entry name" value="Nucleotide_cyclase"/>
</dbReference>
<dbReference type="Pfam" id="PF00990">
    <property type="entry name" value="GGDEF"/>
    <property type="match status" value="1"/>
</dbReference>
<dbReference type="PANTHER" id="PTHR33121:SF71">
    <property type="entry name" value="OXYGEN SENSOR PROTEIN DOSP"/>
    <property type="match status" value="1"/>
</dbReference>
<dbReference type="NCBIfam" id="TIGR00254">
    <property type="entry name" value="GGDEF"/>
    <property type="match status" value="1"/>
</dbReference>
<proteinExistence type="predicted"/>
<feature type="transmembrane region" description="Helical" evidence="1">
    <location>
        <begin position="57"/>
        <end position="77"/>
    </location>
</feature>
<evidence type="ECO:0000256" key="1">
    <source>
        <dbReference type="SAM" id="Phobius"/>
    </source>
</evidence>
<protein>
    <submittedName>
        <fullName evidence="4">EAL domain-containing protein</fullName>
    </submittedName>
</protein>
<dbReference type="GO" id="GO:0071111">
    <property type="term" value="F:cyclic-guanylate-specific phosphodiesterase activity"/>
    <property type="evidence" value="ECO:0007669"/>
    <property type="project" value="InterPro"/>
</dbReference>
<dbReference type="SUPFAM" id="SSF141868">
    <property type="entry name" value="EAL domain-like"/>
    <property type="match status" value="1"/>
</dbReference>
<name>A0A4Q5MVZ4_9MICO</name>
<dbReference type="SMART" id="SM00052">
    <property type="entry name" value="EAL"/>
    <property type="match status" value="1"/>
</dbReference>
<dbReference type="SMART" id="SM00267">
    <property type="entry name" value="GGDEF"/>
    <property type="match status" value="1"/>
</dbReference>
<evidence type="ECO:0000259" key="2">
    <source>
        <dbReference type="PROSITE" id="PS50883"/>
    </source>
</evidence>
<accession>A0A4Q5MVZ4</accession>
<dbReference type="CDD" id="cd01948">
    <property type="entry name" value="EAL"/>
    <property type="match status" value="1"/>
</dbReference>
<comment type="caution">
    <text evidence="4">The sequence shown here is derived from an EMBL/GenBank/DDBJ whole genome shotgun (WGS) entry which is preliminary data.</text>
</comment>
<feature type="transmembrane region" description="Helical" evidence="1">
    <location>
        <begin position="284"/>
        <end position="303"/>
    </location>
</feature>
<feature type="domain" description="EAL" evidence="2">
    <location>
        <begin position="478"/>
        <end position="731"/>
    </location>
</feature>
<dbReference type="FunFam" id="3.20.20.450:FF:000001">
    <property type="entry name" value="Cyclic di-GMP phosphodiesterase yahA"/>
    <property type="match status" value="1"/>
</dbReference>
<reference evidence="4 5" key="1">
    <citation type="submission" date="2019-01" db="EMBL/GenBank/DDBJ databases">
        <title>Novel species of Cellulomonas.</title>
        <authorList>
            <person name="Liu Q."/>
            <person name="Xin Y.-H."/>
        </authorList>
    </citation>
    <scope>NUCLEOTIDE SEQUENCE [LARGE SCALE GENOMIC DNA]</scope>
    <source>
        <strain evidence="4 5">HLT2-17</strain>
    </source>
</reference>
<dbReference type="Gene3D" id="3.30.70.270">
    <property type="match status" value="1"/>
</dbReference>
<feature type="transmembrane region" description="Helical" evidence="1">
    <location>
        <begin position="89"/>
        <end position="109"/>
    </location>
</feature>
<feature type="transmembrane region" description="Helical" evidence="1">
    <location>
        <begin position="121"/>
        <end position="139"/>
    </location>
</feature>
<dbReference type="AlphaFoldDB" id="A0A4Q5MVZ4"/>
<dbReference type="Gene3D" id="3.20.20.450">
    <property type="entry name" value="EAL domain"/>
    <property type="match status" value="1"/>
</dbReference>
<dbReference type="InterPro" id="IPR001633">
    <property type="entry name" value="EAL_dom"/>
</dbReference>
<feature type="transmembrane region" description="Helical" evidence="1">
    <location>
        <begin position="159"/>
        <end position="176"/>
    </location>
</feature>
<feature type="transmembrane region" description="Helical" evidence="1">
    <location>
        <begin position="188"/>
        <end position="212"/>
    </location>
</feature>
<keyword evidence="1" id="KW-0812">Transmembrane</keyword>
<evidence type="ECO:0000259" key="3">
    <source>
        <dbReference type="PROSITE" id="PS50887"/>
    </source>
</evidence>
<dbReference type="SUPFAM" id="SSF55073">
    <property type="entry name" value="Nucleotide cyclase"/>
    <property type="match status" value="1"/>
</dbReference>
<keyword evidence="1" id="KW-1133">Transmembrane helix</keyword>
<dbReference type="EMBL" id="SDWW01000051">
    <property type="protein sequence ID" value="RYV49812.1"/>
    <property type="molecule type" value="Genomic_DNA"/>
</dbReference>
<dbReference type="PROSITE" id="PS50883">
    <property type="entry name" value="EAL"/>
    <property type="match status" value="1"/>
</dbReference>